<sequence length="39" mass="4446">MHLHRSELGCKSKIQKNECHTRGGEDETRRKKSGNGEHA</sequence>
<organism evidence="2">
    <name type="scientific">Arundo donax</name>
    <name type="common">Giant reed</name>
    <name type="synonym">Donax arundinaceus</name>
    <dbReference type="NCBI Taxonomy" id="35708"/>
    <lineage>
        <taxon>Eukaryota</taxon>
        <taxon>Viridiplantae</taxon>
        <taxon>Streptophyta</taxon>
        <taxon>Embryophyta</taxon>
        <taxon>Tracheophyta</taxon>
        <taxon>Spermatophyta</taxon>
        <taxon>Magnoliopsida</taxon>
        <taxon>Liliopsida</taxon>
        <taxon>Poales</taxon>
        <taxon>Poaceae</taxon>
        <taxon>PACMAD clade</taxon>
        <taxon>Arundinoideae</taxon>
        <taxon>Arundineae</taxon>
        <taxon>Arundo</taxon>
    </lineage>
</organism>
<proteinExistence type="predicted"/>
<name>A0A0A9E047_ARUDO</name>
<protein>
    <submittedName>
        <fullName evidence="2">Uncharacterized protein</fullName>
    </submittedName>
</protein>
<feature type="region of interest" description="Disordered" evidence="1">
    <location>
        <begin position="1"/>
        <end position="39"/>
    </location>
</feature>
<reference evidence="2" key="1">
    <citation type="submission" date="2014-09" db="EMBL/GenBank/DDBJ databases">
        <authorList>
            <person name="Magalhaes I.L.F."/>
            <person name="Oliveira U."/>
            <person name="Santos F.R."/>
            <person name="Vidigal T.H.D.A."/>
            <person name="Brescovit A.D."/>
            <person name="Santos A.J."/>
        </authorList>
    </citation>
    <scope>NUCLEOTIDE SEQUENCE</scope>
    <source>
        <tissue evidence="2">Shoot tissue taken approximately 20 cm above the soil surface</tissue>
    </source>
</reference>
<accession>A0A0A9E047</accession>
<reference evidence="2" key="2">
    <citation type="journal article" date="2015" name="Data Brief">
        <title>Shoot transcriptome of the giant reed, Arundo donax.</title>
        <authorList>
            <person name="Barrero R.A."/>
            <person name="Guerrero F.D."/>
            <person name="Moolhuijzen P."/>
            <person name="Goolsby J.A."/>
            <person name="Tidwell J."/>
            <person name="Bellgard S.E."/>
            <person name="Bellgard M.I."/>
        </authorList>
    </citation>
    <scope>NUCLEOTIDE SEQUENCE</scope>
    <source>
        <tissue evidence="2">Shoot tissue taken approximately 20 cm above the soil surface</tissue>
    </source>
</reference>
<evidence type="ECO:0000256" key="1">
    <source>
        <dbReference type="SAM" id="MobiDB-lite"/>
    </source>
</evidence>
<evidence type="ECO:0000313" key="2">
    <source>
        <dbReference type="EMBL" id="JAD93421.1"/>
    </source>
</evidence>
<dbReference type="AlphaFoldDB" id="A0A0A9E047"/>
<dbReference type="EMBL" id="GBRH01204474">
    <property type="protein sequence ID" value="JAD93421.1"/>
    <property type="molecule type" value="Transcribed_RNA"/>
</dbReference>